<comment type="caution">
    <text evidence="2">The sequence shown here is derived from an EMBL/GenBank/DDBJ whole genome shotgun (WGS) entry which is preliminary data.</text>
</comment>
<evidence type="ECO:0000313" key="2">
    <source>
        <dbReference type="EMBL" id="MPC79315.1"/>
    </source>
</evidence>
<keyword evidence="3" id="KW-1185">Reference proteome</keyword>
<feature type="compositionally biased region" description="Basic and acidic residues" evidence="1">
    <location>
        <begin position="51"/>
        <end position="60"/>
    </location>
</feature>
<dbReference type="AlphaFoldDB" id="A0A5B7IAS1"/>
<gene>
    <name evidence="2" type="ORF">E2C01_073837</name>
</gene>
<name>A0A5B7IAS1_PORTR</name>
<evidence type="ECO:0000256" key="1">
    <source>
        <dbReference type="SAM" id="MobiDB-lite"/>
    </source>
</evidence>
<feature type="region of interest" description="Disordered" evidence="1">
    <location>
        <begin position="36"/>
        <end position="60"/>
    </location>
</feature>
<organism evidence="2 3">
    <name type="scientific">Portunus trituberculatus</name>
    <name type="common">Swimming crab</name>
    <name type="synonym">Neptunus trituberculatus</name>
    <dbReference type="NCBI Taxonomy" id="210409"/>
    <lineage>
        <taxon>Eukaryota</taxon>
        <taxon>Metazoa</taxon>
        <taxon>Ecdysozoa</taxon>
        <taxon>Arthropoda</taxon>
        <taxon>Crustacea</taxon>
        <taxon>Multicrustacea</taxon>
        <taxon>Malacostraca</taxon>
        <taxon>Eumalacostraca</taxon>
        <taxon>Eucarida</taxon>
        <taxon>Decapoda</taxon>
        <taxon>Pleocyemata</taxon>
        <taxon>Brachyura</taxon>
        <taxon>Eubrachyura</taxon>
        <taxon>Portunoidea</taxon>
        <taxon>Portunidae</taxon>
        <taxon>Portuninae</taxon>
        <taxon>Portunus</taxon>
    </lineage>
</organism>
<evidence type="ECO:0000313" key="3">
    <source>
        <dbReference type="Proteomes" id="UP000324222"/>
    </source>
</evidence>
<feature type="compositionally biased region" description="Acidic residues" evidence="1">
    <location>
        <begin position="39"/>
        <end position="50"/>
    </location>
</feature>
<dbReference type="Proteomes" id="UP000324222">
    <property type="component" value="Unassembled WGS sequence"/>
</dbReference>
<sequence>MLYRQGVTAVTTAKGKKQQCIRGGKESRYCFVLHHNEEQQQEEEEEEEKEENDRTKTAKS</sequence>
<protein>
    <submittedName>
        <fullName evidence="2">Uncharacterized protein</fullName>
    </submittedName>
</protein>
<proteinExistence type="predicted"/>
<accession>A0A5B7IAS1</accession>
<reference evidence="2 3" key="1">
    <citation type="submission" date="2019-05" db="EMBL/GenBank/DDBJ databases">
        <title>Another draft genome of Portunus trituberculatus and its Hox gene families provides insights of decapod evolution.</title>
        <authorList>
            <person name="Jeong J.-H."/>
            <person name="Song I."/>
            <person name="Kim S."/>
            <person name="Choi T."/>
            <person name="Kim D."/>
            <person name="Ryu S."/>
            <person name="Kim W."/>
        </authorList>
    </citation>
    <scope>NUCLEOTIDE SEQUENCE [LARGE SCALE GENOMIC DNA]</scope>
    <source>
        <tissue evidence="2">Muscle</tissue>
    </source>
</reference>
<dbReference type="EMBL" id="VSRR010050807">
    <property type="protein sequence ID" value="MPC79315.1"/>
    <property type="molecule type" value="Genomic_DNA"/>
</dbReference>